<dbReference type="InterPro" id="IPR011335">
    <property type="entry name" value="Restrct_endonuc-II-like"/>
</dbReference>
<evidence type="ECO:0000313" key="6">
    <source>
        <dbReference type="Proteomes" id="UP000178534"/>
    </source>
</evidence>
<dbReference type="GO" id="GO:0009307">
    <property type="term" value="P:DNA restriction-modification system"/>
    <property type="evidence" value="ECO:0007669"/>
    <property type="project" value="InterPro"/>
</dbReference>
<protein>
    <recommendedName>
        <fullName evidence="4">ATP-cone domain-containing protein</fullName>
    </recommendedName>
</protein>
<proteinExistence type="predicted"/>
<dbReference type="AlphaFoldDB" id="A0A1G2DCK8"/>
<dbReference type="Proteomes" id="UP000178534">
    <property type="component" value="Unassembled WGS sequence"/>
</dbReference>
<dbReference type="PROSITE" id="PS51161">
    <property type="entry name" value="ATP_CONE"/>
    <property type="match status" value="1"/>
</dbReference>
<dbReference type="EMBL" id="MHLP01000038">
    <property type="protein sequence ID" value="OGZ11387.1"/>
    <property type="molecule type" value="Genomic_DNA"/>
</dbReference>
<dbReference type="STRING" id="1798665.A2942_04210"/>
<dbReference type="InterPro" id="IPR007560">
    <property type="entry name" value="Restrct_endonuc_IV_Mrr"/>
</dbReference>
<dbReference type="Gene3D" id="3.40.1350.10">
    <property type="match status" value="1"/>
</dbReference>
<dbReference type="Pfam" id="PF03477">
    <property type="entry name" value="ATP-cone"/>
    <property type="match status" value="1"/>
</dbReference>
<gene>
    <name evidence="5" type="ORF">A2942_04210</name>
</gene>
<name>A0A1G2DCK8_9BACT</name>
<evidence type="ECO:0000313" key="5">
    <source>
        <dbReference type="EMBL" id="OGZ11387.1"/>
    </source>
</evidence>
<dbReference type="SUPFAM" id="SSF52980">
    <property type="entry name" value="Restriction endonuclease-like"/>
    <property type="match status" value="1"/>
</dbReference>
<dbReference type="GO" id="GO:0005524">
    <property type="term" value="F:ATP binding"/>
    <property type="evidence" value="ECO:0007669"/>
    <property type="project" value="UniProtKB-UniRule"/>
</dbReference>
<comment type="caution">
    <text evidence="5">The sequence shown here is derived from an EMBL/GenBank/DDBJ whole genome shotgun (WGS) entry which is preliminary data.</text>
</comment>
<accession>A0A1G2DCK8</accession>
<evidence type="ECO:0000259" key="4">
    <source>
        <dbReference type="PROSITE" id="PS51161"/>
    </source>
</evidence>
<evidence type="ECO:0000256" key="1">
    <source>
        <dbReference type="ARBA" id="ARBA00022741"/>
    </source>
</evidence>
<dbReference type="GO" id="GO:0003677">
    <property type="term" value="F:DNA binding"/>
    <property type="evidence" value="ECO:0007669"/>
    <property type="project" value="InterPro"/>
</dbReference>
<dbReference type="Pfam" id="PF04471">
    <property type="entry name" value="Mrr_cat"/>
    <property type="match status" value="1"/>
</dbReference>
<keyword evidence="2 3" id="KW-0067">ATP-binding</keyword>
<reference evidence="5 6" key="1">
    <citation type="journal article" date="2016" name="Nat. Commun.">
        <title>Thousands of microbial genomes shed light on interconnected biogeochemical processes in an aquifer system.</title>
        <authorList>
            <person name="Anantharaman K."/>
            <person name="Brown C.T."/>
            <person name="Hug L.A."/>
            <person name="Sharon I."/>
            <person name="Castelle C.J."/>
            <person name="Probst A.J."/>
            <person name="Thomas B.C."/>
            <person name="Singh A."/>
            <person name="Wilkins M.J."/>
            <person name="Karaoz U."/>
            <person name="Brodie E.L."/>
            <person name="Williams K.H."/>
            <person name="Hubbard S.S."/>
            <person name="Banfield J.F."/>
        </authorList>
    </citation>
    <scope>NUCLEOTIDE SEQUENCE [LARGE SCALE GENOMIC DNA]</scope>
</reference>
<evidence type="ECO:0000256" key="2">
    <source>
        <dbReference type="ARBA" id="ARBA00022840"/>
    </source>
</evidence>
<dbReference type="CDD" id="cd22308">
    <property type="entry name" value="Af1548-like"/>
    <property type="match status" value="1"/>
</dbReference>
<dbReference type="InterPro" id="IPR011856">
    <property type="entry name" value="tRNA_endonuc-like_dom_sf"/>
</dbReference>
<feature type="domain" description="ATP-cone" evidence="4">
    <location>
        <begin position="11"/>
        <end position="92"/>
    </location>
</feature>
<dbReference type="GO" id="GO:0004519">
    <property type="term" value="F:endonuclease activity"/>
    <property type="evidence" value="ECO:0007669"/>
    <property type="project" value="InterPro"/>
</dbReference>
<dbReference type="InterPro" id="IPR005144">
    <property type="entry name" value="ATP-cone_dom"/>
</dbReference>
<sequence length="286" mass="32013">MKNSSAGAMPIYIVKASGERELWDAQKLERSLRAAKASNDVVQEIVRHIEKDLRDGLRTNEIYAHAFSFLKRYDRPSAAQYSLRRAIAQLGPSGFPFERFVAKILNARGYHTKVGQIVRGFCIAHEVDVTAEKNDERILVEAKFHNSPEIRSDVKVALYVSARFADIEKRLAEEEPGERFTHAWLITNTHFTSQAIQYGSCSGLSLTGWNYPKGNTLQDIVQETQTHPITCLTTLTPAHKSQLLNEGVVLCQDILKDPAPLARIGINKTRIASVLKEGEQVCPVTL</sequence>
<keyword evidence="1 3" id="KW-0547">Nucleotide-binding</keyword>
<evidence type="ECO:0000256" key="3">
    <source>
        <dbReference type="PROSITE-ProRule" id="PRU00492"/>
    </source>
</evidence>
<organism evidence="5 6">
    <name type="scientific">Candidatus Lloydbacteria bacterium RIFCSPLOWO2_01_FULL_50_20</name>
    <dbReference type="NCBI Taxonomy" id="1798665"/>
    <lineage>
        <taxon>Bacteria</taxon>
        <taxon>Candidatus Lloydiibacteriota</taxon>
    </lineage>
</organism>